<accession>A0A420NLK0</accession>
<dbReference type="PANTHER" id="PTHR19848">
    <property type="entry name" value="WD40 REPEAT PROTEIN"/>
    <property type="match status" value="1"/>
</dbReference>
<organism evidence="4 5">
    <name type="scientific">Fusarium oxysporum</name>
    <name type="common">Fusarium vascular wilt</name>
    <dbReference type="NCBI Taxonomy" id="5507"/>
    <lineage>
        <taxon>Eukaryota</taxon>
        <taxon>Fungi</taxon>
        <taxon>Dikarya</taxon>
        <taxon>Ascomycota</taxon>
        <taxon>Pezizomycotina</taxon>
        <taxon>Sordariomycetes</taxon>
        <taxon>Hypocreomycetidae</taxon>
        <taxon>Hypocreales</taxon>
        <taxon>Nectriaceae</taxon>
        <taxon>Fusarium</taxon>
        <taxon>Fusarium oxysporum species complex</taxon>
    </lineage>
</organism>
<dbReference type="PRINTS" id="PR00320">
    <property type="entry name" value="GPROTEINBRPT"/>
</dbReference>
<evidence type="ECO:0000256" key="2">
    <source>
        <dbReference type="ARBA" id="ARBA00022737"/>
    </source>
</evidence>
<dbReference type="InterPro" id="IPR036322">
    <property type="entry name" value="WD40_repeat_dom_sf"/>
</dbReference>
<dbReference type="PROSITE" id="PS00678">
    <property type="entry name" value="WD_REPEATS_1"/>
    <property type="match status" value="2"/>
</dbReference>
<dbReference type="SMART" id="SM00320">
    <property type="entry name" value="WD40"/>
    <property type="match status" value="2"/>
</dbReference>
<dbReference type="EMBL" id="MRCY01000661">
    <property type="protein sequence ID" value="RKK81164.1"/>
    <property type="molecule type" value="Genomic_DNA"/>
</dbReference>
<evidence type="ECO:0000313" key="5">
    <source>
        <dbReference type="Proteomes" id="UP000285860"/>
    </source>
</evidence>
<dbReference type="InterPro" id="IPR001680">
    <property type="entry name" value="WD40_rpt"/>
</dbReference>
<comment type="caution">
    <text evidence="4">The sequence shown here is derived from an EMBL/GenBank/DDBJ whole genome shotgun (WGS) entry which is preliminary data.</text>
</comment>
<evidence type="ECO:0000256" key="1">
    <source>
        <dbReference type="ARBA" id="ARBA00022574"/>
    </source>
</evidence>
<dbReference type="InterPro" id="IPR015943">
    <property type="entry name" value="WD40/YVTN_repeat-like_dom_sf"/>
</dbReference>
<dbReference type="Proteomes" id="UP000285860">
    <property type="component" value="Unassembled WGS sequence"/>
</dbReference>
<evidence type="ECO:0000313" key="4">
    <source>
        <dbReference type="EMBL" id="RKK81164.1"/>
    </source>
</evidence>
<dbReference type="PROSITE" id="PS50082">
    <property type="entry name" value="WD_REPEATS_2"/>
    <property type="match status" value="2"/>
</dbReference>
<sequence length="132" mass="14599">MEIAPLQVYVSALVFSPTRSLVRELFEEEEPDWIVLKPSVELDWNSCLQTLEGHDSWVTSMVFSADSQRLASGSDDGTIKVWDAATGKCVHTLEGHSDSVTSMVFSADNQWLASGSNDRAVKVWDAASVRHK</sequence>
<dbReference type="Pfam" id="PF00400">
    <property type="entry name" value="WD40"/>
    <property type="match status" value="2"/>
</dbReference>
<dbReference type="Gene3D" id="2.130.10.10">
    <property type="entry name" value="YVTN repeat-like/Quinoprotein amine dehydrogenase"/>
    <property type="match status" value="2"/>
</dbReference>
<reference evidence="4 5" key="1">
    <citation type="journal article" date="2018" name="Sci. Rep.">
        <title>Characterisation of pathogen-specific regions and novel effector candidates in Fusarium oxysporum f. sp. cepae.</title>
        <authorList>
            <person name="Armitage A.D."/>
            <person name="Taylor A."/>
            <person name="Sobczyk M.K."/>
            <person name="Baxter L."/>
            <person name="Greenfield B.P."/>
            <person name="Bates H.J."/>
            <person name="Wilson F."/>
            <person name="Jackson A.C."/>
            <person name="Ott S."/>
            <person name="Harrison R.J."/>
            <person name="Clarkson J.P."/>
        </authorList>
    </citation>
    <scope>NUCLEOTIDE SEQUENCE [LARGE SCALE GENOMIC DNA]</scope>
    <source>
        <strain evidence="4 5">Fo_A28</strain>
    </source>
</reference>
<name>A0A420NLK0_FUSOX</name>
<gene>
    <name evidence="4" type="ORF">BFJ68_g17652</name>
</gene>
<keyword evidence="2" id="KW-0677">Repeat</keyword>
<dbReference type="PROSITE" id="PS50294">
    <property type="entry name" value="WD_REPEATS_REGION"/>
    <property type="match status" value="2"/>
</dbReference>
<dbReference type="SUPFAM" id="SSF50978">
    <property type="entry name" value="WD40 repeat-like"/>
    <property type="match status" value="1"/>
</dbReference>
<evidence type="ECO:0000256" key="3">
    <source>
        <dbReference type="PROSITE-ProRule" id="PRU00221"/>
    </source>
</evidence>
<proteinExistence type="predicted"/>
<feature type="repeat" description="WD" evidence="3">
    <location>
        <begin position="51"/>
        <end position="92"/>
    </location>
</feature>
<dbReference type="AlphaFoldDB" id="A0A420NLK0"/>
<dbReference type="InterPro" id="IPR019775">
    <property type="entry name" value="WD40_repeat_CS"/>
</dbReference>
<feature type="repeat" description="WD" evidence="3">
    <location>
        <begin position="93"/>
        <end position="132"/>
    </location>
</feature>
<dbReference type="InterPro" id="IPR020472">
    <property type="entry name" value="WD40_PAC1"/>
</dbReference>
<protein>
    <submittedName>
        <fullName evidence="4">Uncharacterized protein</fullName>
    </submittedName>
</protein>
<dbReference type="PANTHER" id="PTHR19848:SF8">
    <property type="entry name" value="F-BOX AND WD REPEAT DOMAIN CONTAINING 7"/>
    <property type="match status" value="1"/>
</dbReference>
<keyword evidence="1 3" id="KW-0853">WD repeat</keyword>